<name>A0ACC0VCU5_9HYPO</name>
<gene>
    <name evidence="1" type="ORF">N3K66_000769</name>
</gene>
<organism evidence="1 2">
    <name type="scientific">Trichothecium roseum</name>
    <dbReference type="NCBI Taxonomy" id="47278"/>
    <lineage>
        <taxon>Eukaryota</taxon>
        <taxon>Fungi</taxon>
        <taxon>Dikarya</taxon>
        <taxon>Ascomycota</taxon>
        <taxon>Pezizomycotina</taxon>
        <taxon>Sordariomycetes</taxon>
        <taxon>Hypocreomycetidae</taxon>
        <taxon>Hypocreales</taxon>
        <taxon>Hypocreales incertae sedis</taxon>
        <taxon>Trichothecium</taxon>
    </lineage>
</organism>
<evidence type="ECO:0000313" key="2">
    <source>
        <dbReference type="Proteomes" id="UP001163324"/>
    </source>
</evidence>
<keyword evidence="2" id="KW-1185">Reference proteome</keyword>
<proteinExistence type="predicted"/>
<reference evidence="1" key="1">
    <citation type="submission" date="2022-10" db="EMBL/GenBank/DDBJ databases">
        <title>Complete Genome of Trichothecium roseum strain YXFP-22015, a Plant Pathogen Isolated from Citrus.</title>
        <authorList>
            <person name="Wang Y."/>
            <person name="Zhu L."/>
        </authorList>
    </citation>
    <scope>NUCLEOTIDE SEQUENCE</scope>
    <source>
        <strain evidence="1">YXFP-22015</strain>
    </source>
</reference>
<protein>
    <submittedName>
        <fullName evidence="1">Uncharacterized protein</fullName>
    </submittedName>
</protein>
<accession>A0ACC0VCU5</accession>
<evidence type="ECO:0000313" key="1">
    <source>
        <dbReference type="EMBL" id="KAI9904240.1"/>
    </source>
</evidence>
<comment type="caution">
    <text evidence="1">The sequence shown here is derived from an EMBL/GenBank/DDBJ whole genome shotgun (WGS) entry which is preliminary data.</text>
</comment>
<sequence>MDPFAMLNAIGNIFQFVGYARDVYVQVREIRTSAMRLTNEEQNIACSASELQGLVDKVLNDITPVRGANPSASDKKIRELGLECQRLSQELVDRMNSKGTRSRSNVFSAAKSVLLGTWKLSEVDKSLKELDSLQDNLFKHLLAHMSNQQSGINSGITNLIEQNRRLEMARSQEIQQLKHDILAAIPSVENLQKGNRKQRTREEIDDVRKGIDEWTRRGRSLSLEQSIIASLRFDGMLHRQDDIPVAHHRTFQWIHDRGIHFKKWLEQDAGVFWISGDPGSGKSTLVKYLSRDETIDKALRRWAGDKRLITASFYFWFSGTPLQKSQEGLLRSFLYEVLRRCPSSIETACPTRWRESIDRPWSRNELMETLSLIRLNNPETRFCFFIDGLDEYSGDGENGSEGGVATHVAQIIGVMSELSKLPDVKLCLSSRPWHPFEQAFGRLDDYKLYVNEENRDDIRLYINDRFEKAEVFINSRTSADSLQQLVNDIVEDSRGVFLWVVLVIESLLRGLTNQDRLVELRKRLEATPKTLNEIFDRMLASVEDVYHEQAAQILMVALHAVEPMPVVVYSYIGDDDHDALANQIVPWSARECVDIAEASLVRLRVRCPDLIKIRVSYKDPRTAQALGHHQVDFLHRTVRDYLALDDTQKQLKARLQKPFEPSQFLCHALLAHLKGFTAHGLYGNLMEDPLGVWNKVHCILHHAKDLEVKTCMAQTALLDELNLVMSTHMRRSNFVVHGNSFMSLMVQYNLRLYVEQKMPQGLSASWVSLLRRALMLDPEPSLPLRHLPPSAAMVSLLLEHGANPNEIAVGNTTVWHFFMRSLYSQHTAQRNNHSAHQSERHRENLIIVQELLKHGADPNLRCTISMSSPKPTVGRAKGIGYPQTMGLSDMLDVMYSREECAYVHAIIRERRTGFLAPLWNMMGWT</sequence>
<dbReference type="Proteomes" id="UP001163324">
    <property type="component" value="Chromosome 1"/>
</dbReference>
<dbReference type="EMBL" id="CM047940">
    <property type="protein sequence ID" value="KAI9904240.1"/>
    <property type="molecule type" value="Genomic_DNA"/>
</dbReference>